<evidence type="ECO:0000256" key="1">
    <source>
        <dbReference type="ARBA" id="ARBA00004162"/>
    </source>
</evidence>
<dbReference type="NCBIfam" id="NF011430">
    <property type="entry name" value="PRK14861.1"/>
    <property type="match status" value="1"/>
</dbReference>
<accession>A0ABS7UWZ3</accession>
<keyword evidence="8 9" id="KW-0472">Membrane</keyword>
<comment type="function">
    <text evidence="9">Part of the twin-arginine translocation (Tat) system that transports large folded proteins containing a characteristic twin-arginine motif in their signal peptide across membranes. TatA could form the protein-conducting channel of the Tat system.</text>
</comment>
<comment type="subunit">
    <text evidence="9">Forms a complex with TatC.</text>
</comment>
<reference evidence="10" key="1">
    <citation type="submission" date="2024-05" db="EMBL/GenBank/DDBJ databases">
        <title>Metabacillus sp. nov., isolated from the rhizosphere soil of tomato plants.</title>
        <authorList>
            <person name="Ma R."/>
        </authorList>
    </citation>
    <scope>NUCLEOTIDE SEQUENCE</scope>
    <source>
        <strain evidence="10">DBTR6</strain>
    </source>
</reference>
<dbReference type="Proteomes" id="UP001165287">
    <property type="component" value="Unassembled WGS sequence"/>
</dbReference>
<comment type="caution">
    <text evidence="10">The sequence shown here is derived from an EMBL/GenBank/DDBJ whole genome shotgun (WGS) entry which is preliminary data.</text>
</comment>
<evidence type="ECO:0000313" key="10">
    <source>
        <dbReference type="EMBL" id="MBZ5752549.1"/>
    </source>
</evidence>
<evidence type="ECO:0000256" key="3">
    <source>
        <dbReference type="ARBA" id="ARBA00022475"/>
    </source>
</evidence>
<keyword evidence="7 9" id="KW-0811">Translocation</keyword>
<evidence type="ECO:0000256" key="5">
    <source>
        <dbReference type="ARBA" id="ARBA00022927"/>
    </source>
</evidence>
<dbReference type="InterPro" id="IPR006312">
    <property type="entry name" value="TatA/E"/>
</dbReference>
<protein>
    <recommendedName>
        <fullName evidence="9">Sec-independent protein translocase protein TatA</fullName>
    </recommendedName>
</protein>
<evidence type="ECO:0000256" key="9">
    <source>
        <dbReference type="HAMAP-Rule" id="MF_00236"/>
    </source>
</evidence>
<dbReference type="EMBL" id="JAIQUM010000059">
    <property type="protein sequence ID" value="MBZ5752549.1"/>
    <property type="molecule type" value="Genomic_DNA"/>
</dbReference>
<keyword evidence="5 9" id="KW-0653">Protein transport</keyword>
<evidence type="ECO:0000256" key="2">
    <source>
        <dbReference type="ARBA" id="ARBA00022448"/>
    </source>
</evidence>
<gene>
    <name evidence="9" type="primary">tatA</name>
    <name evidence="10" type="ORF">K9V48_20445</name>
</gene>
<evidence type="ECO:0000313" key="11">
    <source>
        <dbReference type="Proteomes" id="UP001165287"/>
    </source>
</evidence>
<feature type="transmembrane region" description="Helical" evidence="9">
    <location>
        <begin position="6"/>
        <end position="23"/>
    </location>
</feature>
<keyword evidence="4 9" id="KW-0812">Transmembrane</keyword>
<dbReference type="HAMAP" id="MF_00236">
    <property type="entry name" value="TatA_E"/>
    <property type="match status" value="1"/>
</dbReference>
<dbReference type="Pfam" id="PF02416">
    <property type="entry name" value="TatA_B_E"/>
    <property type="match status" value="1"/>
</dbReference>
<dbReference type="PANTHER" id="PTHR42982:SF1">
    <property type="entry name" value="SEC-INDEPENDENT PROTEIN TRANSLOCASE PROTEIN TATA"/>
    <property type="match status" value="1"/>
</dbReference>
<evidence type="ECO:0000256" key="7">
    <source>
        <dbReference type="ARBA" id="ARBA00023010"/>
    </source>
</evidence>
<proteinExistence type="inferred from homology"/>
<dbReference type="Gene3D" id="1.20.5.3310">
    <property type="match status" value="1"/>
</dbReference>
<comment type="subcellular location">
    <subcellularLocation>
        <location evidence="1 9">Cell membrane</location>
        <topology evidence="1 9">Single-pass membrane protein</topology>
    </subcellularLocation>
</comment>
<evidence type="ECO:0000256" key="6">
    <source>
        <dbReference type="ARBA" id="ARBA00022989"/>
    </source>
</evidence>
<organism evidence="10 11">
    <name type="scientific">Metabacillus rhizolycopersici</name>
    <dbReference type="NCBI Taxonomy" id="2875709"/>
    <lineage>
        <taxon>Bacteria</taxon>
        <taxon>Bacillati</taxon>
        <taxon>Bacillota</taxon>
        <taxon>Bacilli</taxon>
        <taxon>Bacillales</taxon>
        <taxon>Bacillaceae</taxon>
        <taxon>Metabacillus</taxon>
    </lineage>
</organism>
<evidence type="ECO:0000256" key="8">
    <source>
        <dbReference type="ARBA" id="ARBA00023136"/>
    </source>
</evidence>
<comment type="similarity">
    <text evidence="9">Belongs to the TatA/E family.</text>
</comment>
<dbReference type="InterPro" id="IPR003369">
    <property type="entry name" value="TatA/B/E"/>
</dbReference>
<dbReference type="PRINTS" id="PR01506">
    <property type="entry name" value="TATBPROTEIN"/>
</dbReference>
<keyword evidence="2 9" id="KW-0813">Transport</keyword>
<dbReference type="RefSeq" id="WP_224141002.1">
    <property type="nucleotide sequence ID" value="NZ_JAIQUM010000059.1"/>
</dbReference>
<evidence type="ECO:0000256" key="4">
    <source>
        <dbReference type="ARBA" id="ARBA00022692"/>
    </source>
</evidence>
<keyword evidence="3 9" id="KW-1003">Cell membrane</keyword>
<keyword evidence="6 9" id="KW-1133">Transmembrane helix</keyword>
<dbReference type="NCBIfam" id="TIGR01411">
    <property type="entry name" value="tatAE"/>
    <property type="match status" value="1"/>
</dbReference>
<keyword evidence="11" id="KW-1185">Reference proteome</keyword>
<sequence>MSNLGFGEIALIVIVALLIFGPAKLPKLGRAAGQALNEFKKGMNGVFSEEGKDKEGR</sequence>
<dbReference type="PANTHER" id="PTHR42982">
    <property type="entry name" value="SEC-INDEPENDENT PROTEIN TRANSLOCASE PROTEIN TATA"/>
    <property type="match status" value="1"/>
</dbReference>
<name>A0ABS7UWZ3_9BACI</name>